<dbReference type="Proteomes" id="UP001301728">
    <property type="component" value="Unassembled WGS sequence"/>
</dbReference>
<evidence type="ECO:0000256" key="1">
    <source>
        <dbReference type="SAM" id="Phobius"/>
    </source>
</evidence>
<keyword evidence="1" id="KW-0812">Transmembrane</keyword>
<reference evidence="2 3" key="1">
    <citation type="submission" date="2023-12" db="EMBL/GenBank/DDBJ databases">
        <title>Baltic Sea Cyanobacteria.</title>
        <authorList>
            <person name="Delbaje E."/>
            <person name="Fewer D.P."/>
            <person name="Shishido T.K."/>
        </authorList>
    </citation>
    <scope>NUCLEOTIDE SEQUENCE [LARGE SCALE GENOMIC DNA]</scope>
    <source>
        <strain evidence="2 3">CCNP 1315</strain>
    </source>
</reference>
<feature type="transmembrane region" description="Helical" evidence="1">
    <location>
        <begin position="78"/>
        <end position="101"/>
    </location>
</feature>
<name>A0ABU5U5R2_9CYAN</name>
<protein>
    <submittedName>
        <fullName evidence="2">Uncharacterized protein</fullName>
    </submittedName>
</protein>
<accession>A0ABU5U5R2</accession>
<keyword evidence="1" id="KW-0472">Membrane</keyword>
<keyword evidence="1" id="KW-1133">Transmembrane helix</keyword>
<feature type="transmembrane region" description="Helical" evidence="1">
    <location>
        <begin position="20"/>
        <end position="40"/>
    </location>
</feature>
<gene>
    <name evidence="2" type="ORF">VB854_26720</name>
</gene>
<feature type="transmembrane region" description="Helical" evidence="1">
    <location>
        <begin position="107"/>
        <end position="129"/>
    </location>
</feature>
<organism evidence="2 3">
    <name type="scientific">Limnoraphis robusta CCNP1315</name>
    <dbReference type="NCBI Taxonomy" id="3110306"/>
    <lineage>
        <taxon>Bacteria</taxon>
        <taxon>Bacillati</taxon>
        <taxon>Cyanobacteriota</taxon>
        <taxon>Cyanophyceae</taxon>
        <taxon>Oscillatoriophycideae</taxon>
        <taxon>Oscillatoriales</taxon>
        <taxon>Sirenicapillariaceae</taxon>
        <taxon>Limnoraphis</taxon>
    </lineage>
</organism>
<feature type="transmembrane region" description="Helical" evidence="1">
    <location>
        <begin position="46"/>
        <end position="66"/>
    </location>
</feature>
<sequence>MNNSHNFNTIKPLTEATTFALAGVTTGASLATTIGGMGLVGGFGGVAVGSVPITLTGGVLGVAVYGGKQAIQQSDSSVILPLVGGAIAGVGVANIVGGMGLTVGGTAVSIGVVPVATAGAILGLAGYGFQQMIEHYSTVKNSPAKQWEYAISRKLNEDLGAAKKAKLEADQAKRDEFWKQRDAEFKQNKLM</sequence>
<dbReference type="RefSeq" id="WP_323275696.1">
    <property type="nucleotide sequence ID" value="NZ_JAYGHT010000190.1"/>
</dbReference>
<evidence type="ECO:0000313" key="2">
    <source>
        <dbReference type="EMBL" id="MEA5522532.1"/>
    </source>
</evidence>
<keyword evidence="3" id="KW-1185">Reference proteome</keyword>
<evidence type="ECO:0000313" key="3">
    <source>
        <dbReference type="Proteomes" id="UP001301728"/>
    </source>
</evidence>
<proteinExistence type="predicted"/>
<comment type="caution">
    <text evidence="2">The sequence shown here is derived from an EMBL/GenBank/DDBJ whole genome shotgun (WGS) entry which is preliminary data.</text>
</comment>
<dbReference type="EMBL" id="JAYGHT010000190">
    <property type="protein sequence ID" value="MEA5522532.1"/>
    <property type="molecule type" value="Genomic_DNA"/>
</dbReference>